<protein>
    <submittedName>
        <fullName evidence="9">Alginate O-acetyltransferase complex protein AlgJ</fullName>
    </submittedName>
</protein>
<accession>A0A2T0VZN7</accession>
<reference evidence="9 10" key="1">
    <citation type="submission" date="2018-03" db="EMBL/GenBank/DDBJ databases">
        <title>Genomic Encyclopedia of Archaeal and Bacterial Type Strains, Phase II (KMG-II): from individual species to whole genera.</title>
        <authorList>
            <person name="Goeker M."/>
        </authorList>
    </citation>
    <scope>NUCLEOTIDE SEQUENCE [LARGE SCALE GENOMIC DNA]</scope>
    <source>
        <strain evidence="9 10">DSM 101533</strain>
    </source>
</reference>
<evidence type="ECO:0000313" key="9">
    <source>
        <dbReference type="EMBL" id="PRY77781.1"/>
    </source>
</evidence>
<dbReference type="UniPathway" id="UPA00286"/>
<evidence type="ECO:0000259" key="8">
    <source>
        <dbReference type="Pfam" id="PF16822"/>
    </source>
</evidence>
<keyword evidence="3 9" id="KW-0808">Transferase</keyword>
<dbReference type="EMBL" id="PVTP01000005">
    <property type="protein sequence ID" value="PRY77781.1"/>
    <property type="molecule type" value="Genomic_DNA"/>
</dbReference>
<keyword evidence="5" id="KW-0574">Periplasm</keyword>
<comment type="caution">
    <text evidence="9">The sequence shown here is derived from an EMBL/GenBank/DDBJ whole genome shotgun (WGS) entry which is preliminary data.</text>
</comment>
<feature type="chain" id="PRO_5015548776" evidence="7">
    <location>
        <begin position="25"/>
        <end position="361"/>
    </location>
</feature>
<dbReference type="AlphaFoldDB" id="A0A2T0VZN7"/>
<evidence type="ECO:0000256" key="5">
    <source>
        <dbReference type="ARBA" id="ARBA00022764"/>
    </source>
</evidence>
<evidence type="ECO:0000256" key="6">
    <source>
        <dbReference type="ARBA" id="ARBA00022841"/>
    </source>
</evidence>
<dbReference type="GO" id="GO:0042121">
    <property type="term" value="P:alginic acid biosynthetic process"/>
    <property type="evidence" value="ECO:0007669"/>
    <property type="project" value="UniProtKB-UniPathway"/>
</dbReference>
<dbReference type="InterPro" id="IPR031811">
    <property type="entry name" value="ALGX/ALGJ_SGNH-like"/>
</dbReference>
<dbReference type="Pfam" id="PF16822">
    <property type="entry name" value="ALGX"/>
    <property type="match status" value="1"/>
</dbReference>
<sequence>MYFQTAIRLAAPVAFFGYAAFANIALFQADVEGPHLDGFVKGGFTQEVDTLYRANLPHRDVAVGWVGAARYVLLNEGRKGVIAGEKGWLFSSEEFREQDPDQIGLTDTLDWIASVQDRLAQTGTELVVVPLPAKLEIAQIHGGDAEQAQSIAGTYDLFLAELAARDIVTVDTRPALTTETAAFFQTDTHWTSAGAQTVAQTVAESGKVEIGTDKFTRADLDPIHFTGDLVSFVTSEELAPTVGLTMETVTPYVAEMAADDGAIGTIDLFGSDGPVPIALVGTSYSANPNWSFVEALKLELAQDILNFAEEGQGPVAPMHTYLETLDPAEAPPIVIWEFPVRYLSDPALMDSLLPTNGDDNV</sequence>
<evidence type="ECO:0000256" key="1">
    <source>
        <dbReference type="ARBA" id="ARBA00004418"/>
    </source>
</evidence>
<evidence type="ECO:0000313" key="10">
    <source>
        <dbReference type="Proteomes" id="UP000238007"/>
    </source>
</evidence>
<dbReference type="Proteomes" id="UP000238007">
    <property type="component" value="Unassembled WGS sequence"/>
</dbReference>
<evidence type="ECO:0000256" key="7">
    <source>
        <dbReference type="SAM" id="SignalP"/>
    </source>
</evidence>
<proteinExistence type="predicted"/>
<feature type="signal peptide" evidence="7">
    <location>
        <begin position="1"/>
        <end position="24"/>
    </location>
</feature>
<keyword evidence="4 7" id="KW-0732">Signal</keyword>
<keyword evidence="10" id="KW-1185">Reference proteome</keyword>
<dbReference type="RefSeq" id="WP_106357494.1">
    <property type="nucleotide sequence ID" value="NZ_PVTP01000005.1"/>
</dbReference>
<comment type="pathway">
    <text evidence="2">Glycan biosynthesis; alginate biosynthesis.</text>
</comment>
<dbReference type="OrthoDB" id="9760774at2"/>
<evidence type="ECO:0000256" key="2">
    <source>
        <dbReference type="ARBA" id="ARBA00005182"/>
    </source>
</evidence>
<gene>
    <name evidence="9" type="ORF">CLV80_105265</name>
</gene>
<dbReference type="GO" id="GO:0016740">
    <property type="term" value="F:transferase activity"/>
    <property type="evidence" value="ECO:0007669"/>
    <property type="project" value="UniProtKB-KW"/>
</dbReference>
<dbReference type="GO" id="GO:0042597">
    <property type="term" value="C:periplasmic space"/>
    <property type="evidence" value="ECO:0007669"/>
    <property type="project" value="UniProtKB-SubCell"/>
</dbReference>
<name>A0A2T0VZN7_9RHOB</name>
<evidence type="ECO:0000256" key="3">
    <source>
        <dbReference type="ARBA" id="ARBA00022679"/>
    </source>
</evidence>
<comment type="subcellular location">
    <subcellularLocation>
        <location evidence="1">Periplasm</location>
    </subcellularLocation>
</comment>
<organism evidence="9 10">
    <name type="scientific">Yoonia maritima</name>
    <dbReference type="NCBI Taxonomy" id="1435347"/>
    <lineage>
        <taxon>Bacteria</taxon>
        <taxon>Pseudomonadati</taxon>
        <taxon>Pseudomonadota</taxon>
        <taxon>Alphaproteobacteria</taxon>
        <taxon>Rhodobacterales</taxon>
        <taxon>Paracoccaceae</taxon>
        <taxon>Yoonia</taxon>
    </lineage>
</organism>
<keyword evidence="6" id="KW-0016">Alginate biosynthesis</keyword>
<evidence type="ECO:0000256" key="4">
    <source>
        <dbReference type="ARBA" id="ARBA00022729"/>
    </source>
</evidence>
<feature type="domain" description="AlgX/AlgJ SGNH hydrolase-like" evidence="8">
    <location>
        <begin position="81"/>
        <end position="339"/>
    </location>
</feature>